<dbReference type="AlphaFoldDB" id="A0AAV2QJD1"/>
<name>A0AAV2QJD1_MEGNR</name>
<dbReference type="SUPFAM" id="SSF103473">
    <property type="entry name" value="MFS general substrate transporter"/>
    <property type="match status" value="1"/>
</dbReference>
<dbReference type="GO" id="GO:0016020">
    <property type="term" value="C:membrane"/>
    <property type="evidence" value="ECO:0007669"/>
    <property type="project" value="UniProtKB-SubCell"/>
</dbReference>
<feature type="transmembrane region" description="Helical" evidence="5">
    <location>
        <begin position="21"/>
        <end position="39"/>
    </location>
</feature>
<sequence length="581" mass="64699">MSEDERFDKVLTQLGTGRWNAIFYTGLALWGIIWPWAALSSEFVAPEHDHHCIEYTAQHAVGLQDPPTIRLQDLGTQVLLNSNMLNTSQLDPCTWDVPIEIADMLGLVVAGVEVLEDKVSHNVYVPSHCSNWIFFNRSYTNTITSEFSLVCSRSSLRNKYNTALPIGTIIGAIITSVLADRIGRRTVIFGGSVLYWVFTFIPVWLKDFQAILAFRLLTGLCEAPLILTAYHLALEVCSPSNRSVWGLVLGVPGAVGTILFGGVAYLHSNWRYLQLTTSLAPLVFLPFFWLYDESPRWLITSGRRDAAQCVIHRAERLNKSKKIKESDLEIIMNHIEKQVGFVSKPSFKMKMQKMFKNTIVIFIRSPMLRCVSLIMFLECIVCNVLIYGISKQGMVYSQCPYLALVLMGLSEVPLLLVMPPIIDRIGRRPVNAVLIILTGGIIMGLAFVPHDKSWLMFTLVVIGRSCVTVTWQLLQLISGEVFPTVVRLQAAATANALGRLAALGVPYITHTLNNINPWVSTALLGIVALVAGITTMGLPETRGKLLPDTLKHLENINIKNECVVRNGNLVPDLDRLNSTRV</sequence>
<dbReference type="Pfam" id="PF00083">
    <property type="entry name" value="Sugar_tr"/>
    <property type="match status" value="1"/>
</dbReference>
<keyword evidence="2 5" id="KW-0812">Transmembrane</keyword>
<feature type="transmembrane region" description="Helical" evidence="5">
    <location>
        <begin position="401"/>
        <end position="418"/>
    </location>
</feature>
<feature type="transmembrane region" description="Helical" evidence="5">
    <location>
        <begin position="162"/>
        <end position="179"/>
    </location>
</feature>
<dbReference type="Gene3D" id="1.20.1250.20">
    <property type="entry name" value="MFS general substrate transporter like domains"/>
    <property type="match status" value="1"/>
</dbReference>
<comment type="caution">
    <text evidence="7">The sequence shown here is derived from an EMBL/GenBank/DDBJ whole genome shotgun (WGS) entry which is preliminary data.</text>
</comment>
<dbReference type="PROSITE" id="PS50850">
    <property type="entry name" value="MFS"/>
    <property type="match status" value="1"/>
</dbReference>
<evidence type="ECO:0000259" key="6">
    <source>
        <dbReference type="PROSITE" id="PS50850"/>
    </source>
</evidence>
<feature type="transmembrane region" description="Helical" evidence="5">
    <location>
        <begin position="186"/>
        <end position="205"/>
    </location>
</feature>
<dbReference type="Proteomes" id="UP001497623">
    <property type="component" value="Unassembled WGS sequence"/>
</dbReference>
<keyword evidence="8" id="KW-1185">Reference proteome</keyword>
<feature type="transmembrane region" description="Helical" evidence="5">
    <location>
        <begin position="370"/>
        <end position="389"/>
    </location>
</feature>
<dbReference type="InterPro" id="IPR020846">
    <property type="entry name" value="MFS_dom"/>
</dbReference>
<proteinExistence type="predicted"/>
<gene>
    <name evidence="7" type="ORF">MNOR_LOCUS12300</name>
</gene>
<feature type="transmembrane region" description="Helical" evidence="5">
    <location>
        <begin position="515"/>
        <end position="538"/>
    </location>
</feature>
<keyword evidence="3 5" id="KW-1133">Transmembrane helix</keyword>
<evidence type="ECO:0000256" key="4">
    <source>
        <dbReference type="ARBA" id="ARBA00023136"/>
    </source>
</evidence>
<dbReference type="GO" id="GO:0022857">
    <property type="term" value="F:transmembrane transporter activity"/>
    <property type="evidence" value="ECO:0007669"/>
    <property type="project" value="InterPro"/>
</dbReference>
<protein>
    <recommendedName>
        <fullName evidence="6">Major facilitator superfamily (MFS) profile domain-containing protein</fullName>
    </recommendedName>
</protein>
<evidence type="ECO:0000256" key="1">
    <source>
        <dbReference type="ARBA" id="ARBA00004141"/>
    </source>
</evidence>
<dbReference type="EMBL" id="CAXKWB010006718">
    <property type="protein sequence ID" value="CAL4084040.1"/>
    <property type="molecule type" value="Genomic_DNA"/>
</dbReference>
<evidence type="ECO:0000256" key="5">
    <source>
        <dbReference type="SAM" id="Phobius"/>
    </source>
</evidence>
<evidence type="ECO:0000256" key="3">
    <source>
        <dbReference type="ARBA" id="ARBA00022989"/>
    </source>
</evidence>
<feature type="transmembrane region" description="Helical" evidence="5">
    <location>
        <begin position="211"/>
        <end position="232"/>
    </location>
</feature>
<organism evidence="7 8">
    <name type="scientific">Meganyctiphanes norvegica</name>
    <name type="common">Northern krill</name>
    <name type="synonym">Thysanopoda norvegica</name>
    <dbReference type="NCBI Taxonomy" id="48144"/>
    <lineage>
        <taxon>Eukaryota</taxon>
        <taxon>Metazoa</taxon>
        <taxon>Ecdysozoa</taxon>
        <taxon>Arthropoda</taxon>
        <taxon>Crustacea</taxon>
        <taxon>Multicrustacea</taxon>
        <taxon>Malacostraca</taxon>
        <taxon>Eumalacostraca</taxon>
        <taxon>Eucarida</taxon>
        <taxon>Euphausiacea</taxon>
        <taxon>Euphausiidae</taxon>
        <taxon>Meganyctiphanes</taxon>
    </lineage>
</organism>
<feature type="domain" description="Major facilitator superfamily (MFS) profile" evidence="6">
    <location>
        <begin position="106"/>
        <end position="543"/>
    </location>
</feature>
<accession>A0AAV2QJD1</accession>
<feature type="transmembrane region" description="Helical" evidence="5">
    <location>
        <begin position="272"/>
        <end position="291"/>
    </location>
</feature>
<dbReference type="PANTHER" id="PTHR24064">
    <property type="entry name" value="SOLUTE CARRIER FAMILY 22 MEMBER"/>
    <property type="match status" value="1"/>
</dbReference>
<dbReference type="InterPro" id="IPR005829">
    <property type="entry name" value="Sugar_transporter_CS"/>
</dbReference>
<dbReference type="InterPro" id="IPR005828">
    <property type="entry name" value="MFS_sugar_transport-like"/>
</dbReference>
<comment type="subcellular location">
    <subcellularLocation>
        <location evidence="1">Membrane</location>
        <topology evidence="1">Multi-pass membrane protein</topology>
    </subcellularLocation>
</comment>
<feature type="transmembrane region" description="Helical" evidence="5">
    <location>
        <begin position="430"/>
        <end position="448"/>
    </location>
</feature>
<evidence type="ECO:0000313" key="8">
    <source>
        <dbReference type="Proteomes" id="UP001497623"/>
    </source>
</evidence>
<evidence type="ECO:0000256" key="2">
    <source>
        <dbReference type="ARBA" id="ARBA00022692"/>
    </source>
</evidence>
<dbReference type="PROSITE" id="PS00216">
    <property type="entry name" value="SUGAR_TRANSPORT_1"/>
    <property type="match status" value="1"/>
</dbReference>
<feature type="transmembrane region" description="Helical" evidence="5">
    <location>
        <begin position="244"/>
        <end position="266"/>
    </location>
</feature>
<evidence type="ECO:0000313" key="7">
    <source>
        <dbReference type="EMBL" id="CAL4084040.1"/>
    </source>
</evidence>
<keyword evidence="4 5" id="KW-0472">Membrane</keyword>
<dbReference type="InterPro" id="IPR036259">
    <property type="entry name" value="MFS_trans_sf"/>
</dbReference>
<reference evidence="7 8" key="1">
    <citation type="submission" date="2024-05" db="EMBL/GenBank/DDBJ databases">
        <authorList>
            <person name="Wallberg A."/>
        </authorList>
    </citation>
    <scope>NUCLEOTIDE SEQUENCE [LARGE SCALE GENOMIC DNA]</scope>
</reference>